<evidence type="ECO:0000313" key="2">
    <source>
        <dbReference type="Proteomes" id="UP000499080"/>
    </source>
</evidence>
<protein>
    <submittedName>
        <fullName evidence="1">Uncharacterized protein</fullName>
    </submittedName>
</protein>
<organism evidence="1 2">
    <name type="scientific">Araneus ventricosus</name>
    <name type="common">Orbweaver spider</name>
    <name type="synonym">Epeira ventricosa</name>
    <dbReference type="NCBI Taxonomy" id="182803"/>
    <lineage>
        <taxon>Eukaryota</taxon>
        <taxon>Metazoa</taxon>
        <taxon>Ecdysozoa</taxon>
        <taxon>Arthropoda</taxon>
        <taxon>Chelicerata</taxon>
        <taxon>Arachnida</taxon>
        <taxon>Araneae</taxon>
        <taxon>Araneomorphae</taxon>
        <taxon>Entelegynae</taxon>
        <taxon>Araneoidea</taxon>
        <taxon>Araneidae</taxon>
        <taxon>Araneus</taxon>
    </lineage>
</organism>
<name>A0A4Y2MQA6_ARAVE</name>
<proteinExistence type="predicted"/>
<dbReference type="Proteomes" id="UP000499080">
    <property type="component" value="Unassembled WGS sequence"/>
</dbReference>
<accession>A0A4Y2MQA6</accession>
<reference evidence="1 2" key="1">
    <citation type="journal article" date="2019" name="Sci. Rep.">
        <title>Orb-weaving spider Araneus ventricosus genome elucidates the spidroin gene catalogue.</title>
        <authorList>
            <person name="Kono N."/>
            <person name="Nakamura H."/>
            <person name="Ohtoshi R."/>
            <person name="Moran D.A.P."/>
            <person name="Shinohara A."/>
            <person name="Yoshida Y."/>
            <person name="Fujiwara M."/>
            <person name="Mori M."/>
            <person name="Tomita M."/>
            <person name="Arakawa K."/>
        </authorList>
    </citation>
    <scope>NUCLEOTIDE SEQUENCE [LARGE SCALE GENOMIC DNA]</scope>
</reference>
<gene>
    <name evidence="1" type="ORF">AVEN_250815_1</name>
</gene>
<dbReference type="AlphaFoldDB" id="A0A4Y2MQA6"/>
<comment type="caution">
    <text evidence="1">The sequence shown here is derived from an EMBL/GenBank/DDBJ whole genome shotgun (WGS) entry which is preliminary data.</text>
</comment>
<keyword evidence="2" id="KW-1185">Reference proteome</keyword>
<sequence length="119" mass="13438">MSQSKATSSDIDFTGVWHFFHDFLSSLPLGKKTSCDCALIFKINSLEIWDLFLFKGSRSRIEFPQSQEKAKDAILLSLGLEGPGEGDFTNLHLEYSIIQRGTSHSPSLKIEIHRYEDSV</sequence>
<evidence type="ECO:0000313" key="1">
    <source>
        <dbReference type="EMBL" id="GBN28739.1"/>
    </source>
</evidence>
<dbReference type="EMBL" id="BGPR01007685">
    <property type="protein sequence ID" value="GBN28739.1"/>
    <property type="molecule type" value="Genomic_DNA"/>
</dbReference>